<dbReference type="RefSeq" id="WP_197315974.1">
    <property type="nucleotide sequence ID" value="NZ_JADZSC010000001.1"/>
</dbReference>
<dbReference type="AlphaFoldDB" id="A0A931HTG9"/>
<gene>
    <name evidence="3" type="ORF">H0267_03935</name>
</gene>
<dbReference type="PROSITE" id="PS51257">
    <property type="entry name" value="PROKAR_LIPOPROTEIN"/>
    <property type="match status" value="1"/>
</dbReference>
<keyword evidence="2" id="KW-0732">Signal</keyword>
<evidence type="ECO:0000256" key="1">
    <source>
        <dbReference type="SAM" id="MobiDB-lite"/>
    </source>
</evidence>
<evidence type="ECO:0000256" key="2">
    <source>
        <dbReference type="SAM" id="SignalP"/>
    </source>
</evidence>
<sequence length="201" mass="22509">MNKTFLPFVVLASIMLLAAGCSDSSSKTNQNSGEESSAASTEKDSDSVSKDKETIRTYLEYEFTGPTKELSQAYEKFYADGSDRDRSILKTYIDDHYKPLVAENDYPEFVNVGHVLEWLGMAQRTGYELKPADIRIVKDESGMKDAYTYTFQVRVEYSKEGKTDTAMVTGNIHLNENNRISLIGNVSDSDLRSGMLASFKN</sequence>
<dbReference type="Proteomes" id="UP000614490">
    <property type="component" value="Unassembled WGS sequence"/>
</dbReference>
<feature type="signal peptide" evidence="2">
    <location>
        <begin position="1"/>
        <end position="18"/>
    </location>
</feature>
<feature type="compositionally biased region" description="Polar residues" evidence="1">
    <location>
        <begin position="22"/>
        <end position="40"/>
    </location>
</feature>
<comment type="caution">
    <text evidence="3">The sequence shown here is derived from an EMBL/GenBank/DDBJ whole genome shotgun (WGS) entry which is preliminary data.</text>
</comment>
<evidence type="ECO:0000313" key="3">
    <source>
        <dbReference type="EMBL" id="MBH0229357.1"/>
    </source>
</evidence>
<proteinExistence type="predicted"/>
<feature type="compositionally biased region" description="Basic and acidic residues" evidence="1">
    <location>
        <begin position="41"/>
        <end position="51"/>
    </location>
</feature>
<feature type="chain" id="PRO_5038778514" description="Lipoprotein" evidence="2">
    <location>
        <begin position="19"/>
        <end position="201"/>
    </location>
</feature>
<keyword evidence="4" id="KW-1185">Reference proteome</keyword>
<accession>A0A931HTG9</accession>
<reference evidence="3 4" key="1">
    <citation type="journal article" date="2005" name="Int. J. Syst. Evol. Microbiol.">
        <title>Halobacillus yeomjeoni sp. nov., isolated from a marine solar saltern in Korea.</title>
        <authorList>
            <person name="Yoon J.H."/>
            <person name="Kang S.J."/>
            <person name="Lee C.H."/>
            <person name="Oh H.W."/>
            <person name="Oh T.K."/>
        </authorList>
    </citation>
    <scope>NUCLEOTIDE SEQUENCE [LARGE SCALE GENOMIC DNA]</scope>
    <source>
        <strain evidence="3 4">KCTC 3957</strain>
    </source>
</reference>
<organism evidence="3 4">
    <name type="scientific">Halobacillus yeomjeoni</name>
    <dbReference type="NCBI Taxonomy" id="311194"/>
    <lineage>
        <taxon>Bacteria</taxon>
        <taxon>Bacillati</taxon>
        <taxon>Bacillota</taxon>
        <taxon>Bacilli</taxon>
        <taxon>Bacillales</taxon>
        <taxon>Bacillaceae</taxon>
        <taxon>Halobacillus</taxon>
    </lineage>
</organism>
<evidence type="ECO:0000313" key="4">
    <source>
        <dbReference type="Proteomes" id="UP000614490"/>
    </source>
</evidence>
<protein>
    <recommendedName>
        <fullName evidence="5">Lipoprotein</fullName>
    </recommendedName>
</protein>
<evidence type="ECO:0008006" key="5">
    <source>
        <dbReference type="Google" id="ProtNLM"/>
    </source>
</evidence>
<feature type="region of interest" description="Disordered" evidence="1">
    <location>
        <begin position="22"/>
        <end position="51"/>
    </location>
</feature>
<name>A0A931HTG9_9BACI</name>
<dbReference type="EMBL" id="JADZSC010000001">
    <property type="protein sequence ID" value="MBH0229357.1"/>
    <property type="molecule type" value="Genomic_DNA"/>
</dbReference>